<keyword evidence="3" id="KW-1134">Transmembrane beta strand</keyword>
<evidence type="ECO:0000259" key="12">
    <source>
        <dbReference type="PROSITE" id="PS51123"/>
    </source>
</evidence>
<dbReference type="PANTHER" id="PTHR30329">
    <property type="entry name" value="STATOR ELEMENT OF FLAGELLAR MOTOR COMPLEX"/>
    <property type="match status" value="1"/>
</dbReference>
<dbReference type="PRINTS" id="PR01023">
    <property type="entry name" value="NAFLGMOTY"/>
</dbReference>
<accession>A0A1I4QJ83</accession>
<sequence length="326" mass="35258">MKLKNTVGLVVGAALAASTMPVMAQTAGSVEVEAFAKRYFTDSFRDLNDGALVGGAIGYYLTDDVLLNVGLGTYRNLRTEERFGADNKREDIDGRLSHVEAVYHFGEGNFRPYVSGGLAHQELDQVGKSNRDRTTMALAGFGVKNYLNENFFLKAGVDVAYGFDHSNTEWMAGVGLGLNFGGKAAPAAEPAPAPVVAPAPAPQPEPQMQAVRVELDVKFDFDRDSIRPEFRQDIQSLAEFMKTYPSVTTTVEGHTDSVGSDVYNQRLSERRANAVRQALIAEGVDASRVSAVGHGEARPIADNATDAGRAMNRRVEAEVEAKVQVR</sequence>
<keyword evidence="4" id="KW-0812">Transmembrane</keyword>
<organism evidence="13 14">
    <name type="scientific">Halopseudomonas yangmingensis</name>
    <dbReference type="NCBI Taxonomy" id="1720063"/>
    <lineage>
        <taxon>Bacteria</taxon>
        <taxon>Pseudomonadati</taxon>
        <taxon>Pseudomonadota</taxon>
        <taxon>Gammaproteobacteria</taxon>
        <taxon>Pseudomonadales</taxon>
        <taxon>Pseudomonadaceae</taxon>
        <taxon>Halopseudomonas</taxon>
    </lineage>
</organism>
<dbReference type="GO" id="GO:0015288">
    <property type="term" value="F:porin activity"/>
    <property type="evidence" value="ECO:0007669"/>
    <property type="project" value="UniProtKB-KW"/>
</dbReference>
<protein>
    <submittedName>
        <fullName evidence="13">OmpA-OmpF porin, OOP family</fullName>
    </submittedName>
</protein>
<feature type="region of interest" description="Disordered" evidence="10">
    <location>
        <begin position="300"/>
        <end position="326"/>
    </location>
</feature>
<dbReference type="SUPFAM" id="SSF103088">
    <property type="entry name" value="OmpA-like"/>
    <property type="match status" value="1"/>
</dbReference>
<feature type="signal peptide" evidence="11">
    <location>
        <begin position="1"/>
        <end position="24"/>
    </location>
</feature>
<dbReference type="InterPro" id="IPR006664">
    <property type="entry name" value="OMP_bac"/>
</dbReference>
<keyword evidence="7 9" id="KW-0472">Membrane</keyword>
<dbReference type="Gene3D" id="2.40.160.20">
    <property type="match status" value="1"/>
</dbReference>
<evidence type="ECO:0000256" key="11">
    <source>
        <dbReference type="SAM" id="SignalP"/>
    </source>
</evidence>
<keyword evidence="6" id="KW-0626">Porin</keyword>
<dbReference type="PROSITE" id="PS51123">
    <property type="entry name" value="OMPA_2"/>
    <property type="match status" value="1"/>
</dbReference>
<dbReference type="InterPro" id="IPR011250">
    <property type="entry name" value="OMP/PagP_B-barrel"/>
</dbReference>
<dbReference type="GO" id="GO:0046930">
    <property type="term" value="C:pore complex"/>
    <property type="evidence" value="ECO:0007669"/>
    <property type="project" value="UniProtKB-KW"/>
</dbReference>
<feature type="compositionally biased region" description="Basic and acidic residues" evidence="10">
    <location>
        <begin position="313"/>
        <end position="326"/>
    </location>
</feature>
<evidence type="ECO:0000256" key="8">
    <source>
        <dbReference type="ARBA" id="ARBA00023237"/>
    </source>
</evidence>
<dbReference type="InterPro" id="IPR036737">
    <property type="entry name" value="OmpA-like_sf"/>
</dbReference>
<dbReference type="AlphaFoldDB" id="A0A1I4QJ83"/>
<keyword evidence="14" id="KW-1185">Reference proteome</keyword>
<evidence type="ECO:0000256" key="3">
    <source>
        <dbReference type="ARBA" id="ARBA00022452"/>
    </source>
</evidence>
<dbReference type="EMBL" id="FOUI01000004">
    <property type="protein sequence ID" value="SFM39816.1"/>
    <property type="molecule type" value="Genomic_DNA"/>
</dbReference>
<dbReference type="OrthoDB" id="1149075at2"/>
<comment type="subcellular location">
    <subcellularLocation>
        <location evidence="1">Cell outer membrane</location>
        <topology evidence="1">Multi-pass membrane protein</topology>
    </subcellularLocation>
</comment>
<dbReference type="Pfam" id="PF00691">
    <property type="entry name" value="OmpA"/>
    <property type="match status" value="1"/>
</dbReference>
<dbReference type="CDD" id="cd07185">
    <property type="entry name" value="OmpA_C-like"/>
    <property type="match status" value="1"/>
</dbReference>
<evidence type="ECO:0000256" key="5">
    <source>
        <dbReference type="ARBA" id="ARBA00023065"/>
    </source>
</evidence>
<feature type="domain" description="OmpA-like" evidence="12">
    <location>
        <begin position="206"/>
        <end position="323"/>
    </location>
</feature>
<dbReference type="SUPFAM" id="SSF56925">
    <property type="entry name" value="OMPA-like"/>
    <property type="match status" value="1"/>
</dbReference>
<evidence type="ECO:0000256" key="1">
    <source>
        <dbReference type="ARBA" id="ARBA00004571"/>
    </source>
</evidence>
<evidence type="ECO:0000256" key="2">
    <source>
        <dbReference type="ARBA" id="ARBA00022448"/>
    </source>
</evidence>
<evidence type="ECO:0000256" key="7">
    <source>
        <dbReference type="ARBA" id="ARBA00023136"/>
    </source>
</evidence>
<dbReference type="GO" id="GO:0006811">
    <property type="term" value="P:monoatomic ion transport"/>
    <property type="evidence" value="ECO:0007669"/>
    <property type="project" value="UniProtKB-KW"/>
</dbReference>
<proteinExistence type="predicted"/>
<evidence type="ECO:0000313" key="13">
    <source>
        <dbReference type="EMBL" id="SFM39816.1"/>
    </source>
</evidence>
<evidence type="ECO:0000313" key="14">
    <source>
        <dbReference type="Proteomes" id="UP000243629"/>
    </source>
</evidence>
<evidence type="ECO:0000256" key="6">
    <source>
        <dbReference type="ARBA" id="ARBA00023114"/>
    </source>
</evidence>
<gene>
    <name evidence="13" type="ORF">SAMN05216217_104182</name>
</gene>
<dbReference type="PRINTS" id="PR01021">
    <property type="entry name" value="OMPADOMAIN"/>
</dbReference>
<dbReference type="InterPro" id="IPR008722">
    <property type="entry name" value="OprF_membrane_N"/>
</dbReference>
<evidence type="ECO:0000256" key="10">
    <source>
        <dbReference type="SAM" id="MobiDB-lite"/>
    </source>
</evidence>
<dbReference type="InterPro" id="IPR006690">
    <property type="entry name" value="OMPA-like_CS"/>
</dbReference>
<evidence type="ECO:0000256" key="4">
    <source>
        <dbReference type="ARBA" id="ARBA00022692"/>
    </source>
</evidence>
<dbReference type="Pfam" id="PF05736">
    <property type="entry name" value="OprF"/>
    <property type="match status" value="1"/>
</dbReference>
<dbReference type="Proteomes" id="UP000243629">
    <property type="component" value="Unassembled WGS sequence"/>
</dbReference>
<dbReference type="InterPro" id="IPR006665">
    <property type="entry name" value="OmpA-like"/>
</dbReference>
<dbReference type="PANTHER" id="PTHR30329:SF21">
    <property type="entry name" value="LIPOPROTEIN YIAD-RELATED"/>
    <property type="match status" value="1"/>
</dbReference>
<dbReference type="InterPro" id="IPR050330">
    <property type="entry name" value="Bact_OuterMem_StrucFunc"/>
</dbReference>
<dbReference type="Gene3D" id="3.30.1330.60">
    <property type="entry name" value="OmpA-like domain"/>
    <property type="match status" value="1"/>
</dbReference>
<feature type="chain" id="PRO_5017214557" evidence="11">
    <location>
        <begin position="25"/>
        <end position="326"/>
    </location>
</feature>
<dbReference type="STRING" id="1720063.SAMN05216217_104182"/>
<name>A0A1I4QJ83_9GAMM</name>
<dbReference type="GO" id="GO:0009279">
    <property type="term" value="C:cell outer membrane"/>
    <property type="evidence" value="ECO:0007669"/>
    <property type="project" value="UniProtKB-SubCell"/>
</dbReference>
<keyword evidence="8" id="KW-0998">Cell outer membrane</keyword>
<keyword evidence="2" id="KW-0813">Transport</keyword>
<keyword evidence="5" id="KW-0406">Ion transport</keyword>
<dbReference type="RefSeq" id="WP_093474131.1">
    <property type="nucleotide sequence ID" value="NZ_FOUI01000004.1"/>
</dbReference>
<keyword evidence="11" id="KW-0732">Signal</keyword>
<dbReference type="PROSITE" id="PS01068">
    <property type="entry name" value="OMPA_1"/>
    <property type="match status" value="1"/>
</dbReference>
<evidence type="ECO:0000256" key="9">
    <source>
        <dbReference type="PROSITE-ProRule" id="PRU00473"/>
    </source>
</evidence>
<reference evidence="14" key="1">
    <citation type="submission" date="2016-10" db="EMBL/GenBank/DDBJ databases">
        <authorList>
            <person name="Varghese N."/>
            <person name="Submissions S."/>
        </authorList>
    </citation>
    <scope>NUCLEOTIDE SEQUENCE [LARGE SCALE GENOMIC DNA]</scope>
    <source>
        <strain evidence="14">DSM 24213</strain>
    </source>
</reference>